<sequence>MPSNKGSDITPPPPPVKTYRLCHEWEDLLGCCLVLWSFGFMCFLIISYNIYDFNVLEYLLGLAKLGSECGFGYAVITVILPTLYYISCTTVSYGAIIC</sequence>
<dbReference type="AlphaFoldDB" id="A0A2T6ZJX3"/>
<keyword evidence="3" id="KW-1185">Reference proteome</keyword>
<keyword evidence="1" id="KW-0472">Membrane</keyword>
<comment type="caution">
    <text evidence="2">The sequence shown here is derived from an EMBL/GenBank/DDBJ whole genome shotgun (WGS) entry which is preliminary data.</text>
</comment>
<keyword evidence="1" id="KW-0812">Transmembrane</keyword>
<protein>
    <submittedName>
        <fullName evidence="2">Uncharacterized protein</fullName>
    </submittedName>
</protein>
<proteinExistence type="predicted"/>
<dbReference type="EMBL" id="NESQ01000214">
    <property type="protein sequence ID" value="PUU75798.1"/>
    <property type="molecule type" value="Genomic_DNA"/>
</dbReference>
<evidence type="ECO:0000313" key="3">
    <source>
        <dbReference type="Proteomes" id="UP000244722"/>
    </source>
</evidence>
<name>A0A2T6ZJX3_TUBBO</name>
<dbReference type="Proteomes" id="UP000244722">
    <property type="component" value="Unassembled WGS sequence"/>
</dbReference>
<accession>A0A2T6ZJX3</accession>
<feature type="transmembrane region" description="Helical" evidence="1">
    <location>
        <begin position="71"/>
        <end position="96"/>
    </location>
</feature>
<feature type="transmembrane region" description="Helical" evidence="1">
    <location>
        <begin position="28"/>
        <end position="51"/>
    </location>
</feature>
<keyword evidence="1" id="KW-1133">Transmembrane helix</keyword>
<gene>
    <name evidence="2" type="ORF">B9Z19DRAFT_1089590</name>
</gene>
<reference evidence="2 3" key="1">
    <citation type="submission" date="2017-04" db="EMBL/GenBank/DDBJ databases">
        <title>Draft genome sequence of Tuber borchii Vittad., a whitish edible truffle.</title>
        <authorList>
            <consortium name="DOE Joint Genome Institute"/>
            <person name="Murat C."/>
            <person name="Kuo A."/>
            <person name="Barry K.W."/>
            <person name="Clum A."/>
            <person name="Dockter R.B."/>
            <person name="Fauchery L."/>
            <person name="Iotti M."/>
            <person name="Kohler A."/>
            <person name="Labutti K."/>
            <person name="Lindquist E.A."/>
            <person name="Lipzen A."/>
            <person name="Ohm R.A."/>
            <person name="Wang M."/>
            <person name="Grigoriev I.V."/>
            <person name="Zambonelli A."/>
            <person name="Martin F.M."/>
        </authorList>
    </citation>
    <scope>NUCLEOTIDE SEQUENCE [LARGE SCALE GENOMIC DNA]</scope>
    <source>
        <strain evidence="2 3">Tbo3840</strain>
    </source>
</reference>
<evidence type="ECO:0000313" key="2">
    <source>
        <dbReference type="EMBL" id="PUU75798.1"/>
    </source>
</evidence>
<organism evidence="2 3">
    <name type="scientific">Tuber borchii</name>
    <name type="common">White truffle</name>
    <dbReference type="NCBI Taxonomy" id="42251"/>
    <lineage>
        <taxon>Eukaryota</taxon>
        <taxon>Fungi</taxon>
        <taxon>Dikarya</taxon>
        <taxon>Ascomycota</taxon>
        <taxon>Pezizomycotina</taxon>
        <taxon>Pezizomycetes</taxon>
        <taxon>Pezizales</taxon>
        <taxon>Tuberaceae</taxon>
        <taxon>Tuber</taxon>
    </lineage>
</organism>
<evidence type="ECO:0000256" key="1">
    <source>
        <dbReference type="SAM" id="Phobius"/>
    </source>
</evidence>